<feature type="non-terminal residue" evidence="2">
    <location>
        <position position="1"/>
    </location>
</feature>
<evidence type="ECO:0000313" key="3">
    <source>
        <dbReference type="Proteomes" id="UP000583915"/>
    </source>
</evidence>
<name>A0A7L1UW95_SITEU</name>
<dbReference type="EMBL" id="VXBS01002168">
    <property type="protein sequence ID" value="NXO77312.1"/>
    <property type="molecule type" value="Genomic_DNA"/>
</dbReference>
<proteinExistence type="predicted"/>
<gene>
    <name evidence="2" type="primary">Map4_0</name>
    <name evidence="2" type="ORF">SITEUR_R06582</name>
</gene>
<evidence type="ECO:0000256" key="1">
    <source>
        <dbReference type="SAM" id="MobiDB-lite"/>
    </source>
</evidence>
<evidence type="ECO:0000313" key="2">
    <source>
        <dbReference type="EMBL" id="NXO77312.1"/>
    </source>
</evidence>
<accession>A0A7L1UW95</accession>
<feature type="non-terminal residue" evidence="2">
    <location>
        <position position="192"/>
    </location>
</feature>
<keyword evidence="3" id="KW-1185">Reference proteome</keyword>
<feature type="compositionally biased region" description="Polar residues" evidence="1">
    <location>
        <begin position="56"/>
        <end position="67"/>
    </location>
</feature>
<organism evidence="2 3">
    <name type="scientific">Sitta europaea</name>
    <name type="common">Eurasian nuthatch</name>
    <dbReference type="NCBI Taxonomy" id="50251"/>
    <lineage>
        <taxon>Eukaryota</taxon>
        <taxon>Metazoa</taxon>
        <taxon>Chordata</taxon>
        <taxon>Craniata</taxon>
        <taxon>Vertebrata</taxon>
        <taxon>Euteleostomi</taxon>
        <taxon>Archelosauria</taxon>
        <taxon>Archosauria</taxon>
        <taxon>Dinosauria</taxon>
        <taxon>Saurischia</taxon>
        <taxon>Theropoda</taxon>
        <taxon>Coelurosauria</taxon>
        <taxon>Aves</taxon>
        <taxon>Neognathae</taxon>
        <taxon>Neoaves</taxon>
        <taxon>Telluraves</taxon>
        <taxon>Australaves</taxon>
        <taxon>Passeriformes</taxon>
        <taxon>Sittidae</taxon>
        <taxon>Sitta</taxon>
    </lineage>
</organism>
<feature type="compositionally biased region" description="Low complexity" evidence="1">
    <location>
        <begin position="109"/>
        <end position="157"/>
    </location>
</feature>
<dbReference type="Proteomes" id="UP000583915">
    <property type="component" value="Unassembled WGS sequence"/>
</dbReference>
<feature type="compositionally biased region" description="Basic and acidic residues" evidence="1">
    <location>
        <begin position="1"/>
        <end position="20"/>
    </location>
</feature>
<sequence>HGKLEHIPELGGQDKERQKGDGAGGAGAAPALEGAKGKGSAEPQPGKTPERKETEGSNVQSSPSPTQGDLPRDAKPEEPKAGEALSGNDITAPPSKELPPSPEKKPKVGAAPLKAKPSASSSPRRPSSATPGTNKKPSSPTAGPATPGTTAKRPGTTLTPKETKPKVTDAKPSEKRTSLAKAPSCSTPKTPS</sequence>
<comment type="caution">
    <text evidence="2">The sequence shown here is derived from an EMBL/GenBank/DDBJ whole genome shotgun (WGS) entry which is preliminary data.</text>
</comment>
<feature type="compositionally biased region" description="Basic and acidic residues" evidence="1">
    <location>
        <begin position="70"/>
        <end position="81"/>
    </location>
</feature>
<feature type="region of interest" description="Disordered" evidence="1">
    <location>
        <begin position="1"/>
        <end position="192"/>
    </location>
</feature>
<reference evidence="2 3" key="1">
    <citation type="submission" date="2019-09" db="EMBL/GenBank/DDBJ databases">
        <title>Bird 10,000 Genomes (B10K) Project - Family phase.</title>
        <authorList>
            <person name="Zhang G."/>
        </authorList>
    </citation>
    <scope>NUCLEOTIDE SEQUENCE [LARGE SCALE GENOMIC DNA]</scope>
    <source>
        <strain evidence="2">B10K-DU-002-25</strain>
        <tissue evidence="2">Muscle</tissue>
    </source>
</reference>
<dbReference type="AlphaFoldDB" id="A0A7L1UW95"/>
<feature type="compositionally biased region" description="Basic and acidic residues" evidence="1">
    <location>
        <begin position="161"/>
        <end position="177"/>
    </location>
</feature>
<protein>
    <submittedName>
        <fullName evidence="2">MAP4 protein</fullName>
    </submittedName>
</protein>